<evidence type="ECO:0000256" key="1">
    <source>
        <dbReference type="ARBA" id="ARBA00007689"/>
    </source>
</evidence>
<sequence length="128" mass="14532">MHQWDDYKLASRNRGLLGLELYAIESTPLVPREEWRRWQADHMAYQEDLERKGVLAFAGPLSDDTGEVVDGVTLSIYRAASMEDARRLAVEDPFHANGGKSWRLRRWLVNGGHVTVSVGLLSKLARVE</sequence>
<gene>
    <name evidence="3" type="ORF">AKL17_3829</name>
</gene>
<dbReference type="Proteomes" id="UP000076128">
    <property type="component" value="Chromosome"/>
</dbReference>
<keyword evidence="4" id="KW-1185">Reference proteome</keyword>
<protein>
    <submittedName>
        <fullName evidence="3">YCII-like protein</fullName>
    </submittedName>
</protein>
<dbReference type="RefSeq" id="WP_066815866.1">
    <property type="nucleotide sequence ID" value="NZ_CP012661.1"/>
</dbReference>
<organism evidence="3 4">
    <name type="scientific">Frigidibacter mobilis</name>
    <dbReference type="NCBI Taxonomy" id="1335048"/>
    <lineage>
        <taxon>Bacteria</taxon>
        <taxon>Pseudomonadati</taxon>
        <taxon>Pseudomonadota</taxon>
        <taxon>Alphaproteobacteria</taxon>
        <taxon>Rhodobacterales</taxon>
        <taxon>Paracoccaceae</taxon>
        <taxon>Frigidibacter</taxon>
    </lineage>
</organism>
<name>A0A159Z6S2_9RHOB</name>
<dbReference type="Gene3D" id="3.30.70.1060">
    <property type="entry name" value="Dimeric alpha+beta barrel"/>
    <property type="match status" value="1"/>
</dbReference>
<evidence type="ECO:0000259" key="2">
    <source>
        <dbReference type="Pfam" id="PF03795"/>
    </source>
</evidence>
<accession>A0A159Z6S2</accession>
<evidence type="ECO:0000313" key="3">
    <source>
        <dbReference type="EMBL" id="AMY71051.1"/>
    </source>
</evidence>
<dbReference type="AlphaFoldDB" id="A0A159Z6S2"/>
<feature type="domain" description="YCII-related" evidence="2">
    <location>
        <begin position="33"/>
        <end position="106"/>
    </location>
</feature>
<dbReference type="InterPro" id="IPR011008">
    <property type="entry name" value="Dimeric_a/b-barrel"/>
</dbReference>
<dbReference type="Pfam" id="PF03795">
    <property type="entry name" value="YCII"/>
    <property type="match status" value="1"/>
</dbReference>
<dbReference type="InterPro" id="IPR005545">
    <property type="entry name" value="YCII"/>
</dbReference>
<proteinExistence type="inferred from homology"/>
<dbReference type="STRING" id="1335048.AKL17_3829"/>
<dbReference type="EMBL" id="CP012661">
    <property type="protein sequence ID" value="AMY71051.1"/>
    <property type="molecule type" value="Genomic_DNA"/>
</dbReference>
<dbReference type="SUPFAM" id="SSF54909">
    <property type="entry name" value="Dimeric alpha+beta barrel"/>
    <property type="match status" value="1"/>
</dbReference>
<reference evidence="3 4" key="1">
    <citation type="submission" date="2015-09" db="EMBL/GenBank/DDBJ databases">
        <title>Complete genome sequence of Defluviimonas alba cai42t isolated from an oilfield in Xinjiang.</title>
        <authorList>
            <person name="Geng S."/>
            <person name="Pan X."/>
            <person name="Wu X."/>
        </authorList>
    </citation>
    <scope>NUCLEOTIDE SEQUENCE [LARGE SCALE GENOMIC DNA]</scope>
    <source>
        <strain evidence="4">cai42</strain>
    </source>
</reference>
<evidence type="ECO:0000313" key="4">
    <source>
        <dbReference type="Proteomes" id="UP000076128"/>
    </source>
</evidence>
<dbReference type="KEGG" id="daa:AKL17_3829"/>
<comment type="similarity">
    <text evidence="1">Belongs to the YciI family.</text>
</comment>